<keyword evidence="3" id="KW-1185">Reference proteome</keyword>
<organism evidence="2 3">
    <name type="scientific">Dunaliella salina</name>
    <name type="common">Green alga</name>
    <name type="synonym">Protococcus salinus</name>
    <dbReference type="NCBI Taxonomy" id="3046"/>
    <lineage>
        <taxon>Eukaryota</taxon>
        <taxon>Viridiplantae</taxon>
        <taxon>Chlorophyta</taxon>
        <taxon>core chlorophytes</taxon>
        <taxon>Chlorophyceae</taxon>
        <taxon>CS clade</taxon>
        <taxon>Chlamydomonadales</taxon>
        <taxon>Dunaliellaceae</taxon>
        <taxon>Dunaliella</taxon>
    </lineage>
</organism>
<comment type="caution">
    <text evidence="2">The sequence shown here is derived from an EMBL/GenBank/DDBJ whole genome shotgun (WGS) entry which is preliminary data.</text>
</comment>
<feature type="region of interest" description="Disordered" evidence="1">
    <location>
        <begin position="66"/>
        <end position="100"/>
    </location>
</feature>
<dbReference type="EMBL" id="MU072160">
    <property type="protein sequence ID" value="KAF5825705.1"/>
    <property type="molecule type" value="Genomic_DNA"/>
</dbReference>
<proteinExistence type="predicted"/>
<name>A0ABQ7FTC4_DUNSA</name>
<evidence type="ECO:0000313" key="3">
    <source>
        <dbReference type="Proteomes" id="UP000815325"/>
    </source>
</evidence>
<sequence length="285" mass="29854">MVCYYCSREALQCFLQGNPSNRPCDTPGVQFTKFTQIVAADAFESLVPLPEEHSGLSDYAQSTRSLLQTYPPPSPENVVELGDDDTPLGSGEGEDGGSVNLNDQITVAGNATERLAIVNDIISQLGPGGRLQLRKIGGRRLLDGRSLAERMLRDALDAAPQSTSGEITFAPFDENDDGEIDGVDVTITLFYPSGVSDADKEADAAGAGQVVRENADEGNYNSDFQNAVNQAISNQGLSSDLSAQNNAVSFNQQGGFTAVVTGSASSVKAGLLGLFVSAAAVLLLA</sequence>
<accession>A0ABQ7FTC4</accession>
<evidence type="ECO:0000313" key="2">
    <source>
        <dbReference type="EMBL" id="KAF5825705.1"/>
    </source>
</evidence>
<gene>
    <name evidence="2" type="ORF">DUNSADRAFT_7492</name>
</gene>
<evidence type="ECO:0000256" key="1">
    <source>
        <dbReference type="SAM" id="MobiDB-lite"/>
    </source>
</evidence>
<protein>
    <recommendedName>
        <fullName evidence="4">Encoded protein</fullName>
    </recommendedName>
</protein>
<reference evidence="2" key="1">
    <citation type="submission" date="2017-08" db="EMBL/GenBank/DDBJ databases">
        <authorList>
            <person name="Polle J.E."/>
            <person name="Barry K."/>
            <person name="Cushman J."/>
            <person name="Schmutz J."/>
            <person name="Tran D."/>
            <person name="Hathwaick L.T."/>
            <person name="Yim W.C."/>
            <person name="Jenkins J."/>
            <person name="Mckie-Krisberg Z.M."/>
            <person name="Prochnik S."/>
            <person name="Lindquist E."/>
            <person name="Dockter R.B."/>
            <person name="Adam C."/>
            <person name="Molina H."/>
            <person name="Bunkerborg J."/>
            <person name="Jin E."/>
            <person name="Buchheim M."/>
            <person name="Magnuson J."/>
        </authorList>
    </citation>
    <scope>NUCLEOTIDE SEQUENCE</scope>
    <source>
        <strain evidence="2">CCAP 19/18</strain>
    </source>
</reference>
<evidence type="ECO:0008006" key="4">
    <source>
        <dbReference type="Google" id="ProtNLM"/>
    </source>
</evidence>
<dbReference type="Proteomes" id="UP000815325">
    <property type="component" value="Unassembled WGS sequence"/>
</dbReference>